<reference evidence="1" key="1">
    <citation type="journal article" date="2020" name="New Phytol.">
        <title>Comparative genomics reveals dynamic genome evolution in host specialist ectomycorrhizal fungi.</title>
        <authorList>
            <person name="Lofgren L.A."/>
            <person name="Nguyen N.H."/>
            <person name="Vilgalys R."/>
            <person name="Ruytinx J."/>
            <person name="Liao H.L."/>
            <person name="Branco S."/>
            <person name="Kuo A."/>
            <person name="LaButti K."/>
            <person name="Lipzen A."/>
            <person name="Andreopoulos W."/>
            <person name="Pangilinan J."/>
            <person name="Riley R."/>
            <person name="Hundley H."/>
            <person name="Na H."/>
            <person name="Barry K."/>
            <person name="Grigoriev I.V."/>
            <person name="Stajich J.E."/>
            <person name="Kennedy P.G."/>
        </authorList>
    </citation>
    <scope>NUCLEOTIDE SEQUENCE</scope>
    <source>
        <strain evidence="1">MN1</strain>
    </source>
</reference>
<name>A0A9P7EC14_9AGAM</name>
<protein>
    <recommendedName>
        <fullName evidence="3">ATPase AAA-type core domain-containing protein</fullName>
    </recommendedName>
</protein>
<comment type="caution">
    <text evidence="1">The sequence shown here is derived from an EMBL/GenBank/DDBJ whole genome shotgun (WGS) entry which is preliminary data.</text>
</comment>
<dbReference type="OrthoDB" id="2669270at2759"/>
<dbReference type="AlphaFoldDB" id="A0A9P7EC14"/>
<dbReference type="SUPFAM" id="SSF52540">
    <property type="entry name" value="P-loop containing nucleoside triphosphate hydrolases"/>
    <property type="match status" value="2"/>
</dbReference>
<gene>
    <name evidence="1" type="ORF">BJ212DRAFT_1480720</name>
</gene>
<dbReference type="RefSeq" id="XP_041193423.1">
    <property type="nucleotide sequence ID" value="XM_041340135.1"/>
</dbReference>
<evidence type="ECO:0008006" key="3">
    <source>
        <dbReference type="Google" id="ProtNLM"/>
    </source>
</evidence>
<evidence type="ECO:0000313" key="2">
    <source>
        <dbReference type="Proteomes" id="UP000807769"/>
    </source>
</evidence>
<dbReference type="EMBL" id="JABBWG010000015">
    <property type="protein sequence ID" value="KAG1816863.1"/>
    <property type="molecule type" value="Genomic_DNA"/>
</dbReference>
<accession>A0A9P7EC14</accession>
<sequence length="274" mass="31329">MENMEVLAIDRLSWVAEYDEWVTFGGLDSDASSYNQDGWRKLVKDQQTKDLIQSLLDTIECSPGSPQKVRQGMNILFEGEPGTGKRTFAHAVCTMLKHPMFDIRVIPFNVNVQPWDRYVPFERINTMIQEFESPGCICLWPSQSDPTASPTFPIVAIKFHTLDRAARCQRWLELFGRDDLATTFSSGEHASGLTVRDTKTRTFLEEIEEISWYKLNGADIEDFMTCARHSSGEQDPTPQHVKVALEAWEAPLPLRRKVARFLVHSWNASTRLCE</sequence>
<organism evidence="1 2">
    <name type="scientific">Suillus subaureus</name>
    <dbReference type="NCBI Taxonomy" id="48587"/>
    <lineage>
        <taxon>Eukaryota</taxon>
        <taxon>Fungi</taxon>
        <taxon>Dikarya</taxon>
        <taxon>Basidiomycota</taxon>
        <taxon>Agaricomycotina</taxon>
        <taxon>Agaricomycetes</taxon>
        <taxon>Agaricomycetidae</taxon>
        <taxon>Boletales</taxon>
        <taxon>Suillineae</taxon>
        <taxon>Suillaceae</taxon>
        <taxon>Suillus</taxon>
    </lineage>
</organism>
<dbReference type="InterPro" id="IPR027417">
    <property type="entry name" value="P-loop_NTPase"/>
</dbReference>
<dbReference type="Gene3D" id="3.40.50.300">
    <property type="entry name" value="P-loop containing nucleotide triphosphate hydrolases"/>
    <property type="match status" value="1"/>
</dbReference>
<keyword evidence="2" id="KW-1185">Reference proteome</keyword>
<proteinExistence type="predicted"/>
<dbReference type="GeneID" id="64634151"/>
<evidence type="ECO:0000313" key="1">
    <source>
        <dbReference type="EMBL" id="KAG1816863.1"/>
    </source>
</evidence>
<dbReference type="Proteomes" id="UP000807769">
    <property type="component" value="Unassembled WGS sequence"/>
</dbReference>